<feature type="non-terminal residue" evidence="1">
    <location>
        <position position="1"/>
    </location>
</feature>
<reference evidence="1 2" key="1">
    <citation type="journal article" date="2017" name="Front. Genet.">
        <title>Draft sequencing of the heterozygous diploid genome of Satsuma (Citrus unshiu Marc.) using a hybrid assembly approach.</title>
        <authorList>
            <person name="Shimizu T."/>
            <person name="Tanizawa Y."/>
            <person name="Mochizuki T."/>
            <person name="Nagasaki H."/>
            <person name="Yoshioka T."/>
            <person name="Toyoda A."/>
            <person name="Fujiyama A."/>
            <person name="Kaminuma E."/>
            <person name="Nakamura Y."/>
        </authorList>
    </citation>
    <scope>NUCLEOTIDE SEQUENCE [LARGE SCALE GENOMIC DNA]</scope>
    <source>
        <strain evidence="2">cv. Miyagawa wase</strain>
    </source>
</reference>
<organism evidence="1 2">
    <name type="scientific">Citrus unshiu</name>
    <name type="common">Satsuma mandarin</name>
    <name type="synonym">Citrus nobilis var. unshiu</name>
    <dbReference type="NCBI Taxonomy" id="55188"/>
    <lineage>
        <taxon>Eukaryota</taxon>
        <taxon>Viridiplantae</taxon>
        <taxon>Streptophyta</taxon>
        <taxon>Embryophyta</taxon>
        <taxon>Tracheophyta</taxon>
        <taxon>Spermatophyta</taxon>
        <taxon>Magnoliopsida</taxon>
        <taxon>eudicotyledons</taxon>
        <taxon>Gunneridae</taxon>
        <taxon>Pentapetalae</taxon>
        <taxon>rosids</taxon>
        <taxon>malvids</taxon>
        <taxon>Sapindales</taxon>
        <taxon>Rutaceae</taxon>
        <taxon>Aurantioideae</taxon>
        <taxon>Citrus</taxon>
    </lineage>
</organism>
<keyword evidence="2" id="KW-1185">Reference proteome</keyword>
<name>A0A2H5N7A1_CITUN</name>
<dbReference type="AlphaFoldDB" id="A0A2H5N7A1"/>
<comment type="caution">
    <text evidence="1">The sequence shown here is derived from an EMBL/GenBank/DDBJ whole genome shotgun (WGS) entry which is preliminary data.</text>
</comment>
<proteinExistence type="predicted"/>
<protein>
    <submittedName>
        <fullName evidence="1">Uncharacterized protein</fullName>
    </submittedName>
</protein>
<feature type="non-terminal residue" evidence="1">
    <location>
        <position position="71"/>
    </location>
</feature>
<accession>A0A2H5N7A1</accession>
<dbReference type="Proteomes" id="UP000236630">
    <property type="component" value="Unassembled WGS sequence"/>
</dbReference>
<sequence length="71" mass="8057">GTKSKNQKPNISKLVFAFLPRYSGDAKLKRKKEKRLYLREGYFRRVERGGEAMRHLQAAGGGFSAELTLLS</sequence>
<gene>
    <name evidence="1" type="ORF">CUMW_279120</name>
</gene>
<evidence type="ECO:0000313" key="1">
    <source>
        <dbReference type="EMBL" id="GAY36096.1"/>
    </source>
</evidence>
<dbReference type="EMBL" id="BDQV01002105">
    <property type="protein sequence ID" value="GAY36096.1"/>
    <property type="molecule type" value="Genomic_DNA"/>
</dbReference>
<evidence type="ECO:0000313" key="2">
    <source>
        <dbReference type="Proteomes" id="UP000236630"/>
    </source>
</evidence>